<feature type="transmembrane region" description="Helical" evidence="12">
    <location>
        <begin position="221"/>
        <end position="238"/>
    </location>
</feature>
<evidence type="ECO:0000259" key="13">
    <source>
        <dbReference type="Pfam" id="PF00999"/>
    </source>
</evidence>
<feature type="transmembrane region" description="Helical" evidence="12">
    <location>
        <begin position="114"/>
        <end position="137"/>
    </location>
</feature>
<evidence type="ECO:0000313" key="14">
    <source>
        <dbReference type="EMBL" id="CDI56394.1"/>
    </source>
</evidence>
<dbReference type="GO" id="GO:0042391">
    <property type="term" value="P:regulation of membrane potential"/>
    <property type="evidence" value="ECO:0007669"/>
    <property type="project" value="InterPro"/>
</dbReference>
<dbReference type="GO" id="GO:0036376">
    <property type="term" value="P:sodium ion export across plasma membrane"/>
    <property type="evidence" value="ECO:0007669"/>
    <property type="project" value="InterPro"/>
</dbReference>
<evidence type="ECO:0000256" key="10">
    <source>
        <dbReference type="ARBA" id="ARBA00023201"/>
    </source>
</evidence>
<evidence type="ECO:0000256" key="1">
    <source>
        <dbReference type="ARBA" id="ARBA00004141"/>
    </source>
</evidence>
<comment type="similarity">
    <text evidence="2">Belongs to the fungal Na(+)/H(+) exchanger family.</text>
</comment>
<evidence type="ECO:0000256" key="4">
    <source>
        <dbReference type="ARBA" id="ARBA00022449"/>
    </source>
</evidence>
<feature type="transmembrane region" description="Helical" evidence="12">
    <location>
        <begin position="420"/>
        <end position="441"/>
    </location>
</feature>
<feature type="region of interest" description="Disordered" evidence="11">
    <location>
        <begin position="627"/>
        <end position="711"/>
    </location>
</feature>
<dbReference type="Pfam" id="PF00999">
    <property type="entry name" value="Na_H_Exchanger"/>
    <property type="match status" value="1"/>
</dbReference>
<proteinExistence type="inferred from homology"/>
<feature type="compositionally biased region" description="Polar residues" evidence="11">
    <location>
        <begin position="884"/>
        <end position="910"/>
    </location>
</feature>
<feature type="compositionally biased region" description="Basic residues" evidence="11">
    <location>
        <begin position="911"/>
        <end position="931"/>
    </location>
</feature>
<comment type="subcellular location">
    <subcellularLocation>
        <location evidence="1">Membrane</location>
        <topology evidence="1">Multi-pass membrane protein</topology>
    </subcellularLocation>
</comment>
<keyword evidence="8" id="KW-0406">Ion transport</keyword>
<keyword evidence="10" id="KW-0739">Sodium transport</keyword>
<evidence type="ECO:0000256" key="5">
    <source>
        <dbReference type="ARBA" id="ARBA00022692"/>
    </source>
</evidence>
<keyword evidence="4" id="KW-0050">Antiport</keyword>
<evidence type="ECO:0000256" key="7">
    <source>
        <dbReference type="ARBA" id="ARBA00023053"/>
    </source>
</evidence>
<dbReference type="PANTHER" id="PTHR31382:SF4">
    <property type="entry name" value="NA(+)_H(+) ANTIPORTER"/>
    <property type="match status" value="1"/>
</dbReference>
<feature type="compositionally biased region" description="Low complexity" evidence="11">
    <location>
        <begin position="523"/>
        <end position="540"/>
    </location>
</feature>
<feature type="transmembrane region" description="Helical" evidence="12">
    <location>
        <begin position="46"/>
        <end position="66"/>
    </location>
</feature>
<feature type="compositionally biased region" description="Basic and acidic residues" evidence="11">
    <location>
        <begin position="1087"/>
        <end position="1096"/>
    </location>
</feature>
<accession>A0A077RDX9</accession>
<keyword evidence="5 12" id="KW-0812">Transmembrane</keyword>
<dbReference type="GO" id="GO:0005886">
    <property type="term" value="C:plasma membrane"/>
    <property type="evidence" value="ECO:0007669"/>
    <property type="project" value="InterPro"/>
</dbReference>
<feature type="region of interest" description="Disordered" evidence="11">
    <location>
        <begin position="515"/>
        <end position="542"/>
    </location>
</feature>
<feature type="domain" description="Cation/H+ exchanger transmembrane" evidence="13">
    <location>
        <begin position="28"/>
        <end position="441"/>
    </location>
</feature>
<feature type="transmembrane region" description="Helical" evidence="12">
    <location>
        <begin position="86"/>
        <end position="102"/>
    </location>
</feature>
<dbReference type="GO" id="GO:0030007">
    <property type="term" value="P:intracellular potassium ion homeostasis"/>
    <property type="evidence" value="ECO:0007669"/>
    <property type="project" value="TreeGrafter"/>
</dbReference>
<evidence type="ECO:0000256" key="12">
    <source>
        <dbReference type="SAM" id="Phobius"/>
    </source>
</evidence>
<feature type="region of interest" description="Disordered" evidence="11">
    <location>
        <begin position="833"/>
        <end position="1310"/>
    </location>
</feature>
<evidence type="ECO:0000256" key="3">
    <source>
        <dbReference type="ARBA" id="ARBA00022448"/>
    </source>
</evidence>
<feature type="compositionally biased region" description="Polar residues" evidence="11">
    <location>
        <begin position="1044"/>
        <end position="1070"/>
    </location>
</feature>
<dbReference type="InterPro" id="IPR006153">
    <property type="entry name" value="Cation/H_exchanger_TM"/>
</dbReference>
<protein>
    <submittedName>
        <fullName evidence="14">Related to Na /H antiporter AnNHA1</fullName>
    </submittedName>
</protein>
<dbReference type="EMBL" id="HG529685">
    <property type="protein sequence ID" value="CDI56394.1"/>
    <property type="molecule type" value="Genomic_DNA"/>
</dbReference>
<keyword evidence="9 12" id="KW-0472">Membrane</keyword>
<feature type="compositionally biased region" description="Basic and acidic residues" evidence="11">
    <location>
        <begin position="1122"/>
        <end position="1133"/>
    </location>
</feature>
<dbReference type="GO" id="GO:0120029">
    <property type="term" value="P:proton export across plasma membrane"/>
    <property type="evidence" value="ECO:0007669"/>
    <property type="project" value="InterPro"/>
</dbReference>
<feature type="transmembrane region" description="Helical" evidence="12">
    <location>
        <begin position="15"/>
        <end position="34"/>
    </location>
</feature>
<name>A0A077RDX9_9BASI</name>
<dbReference type="FunFam" id="1.20.1530.20:FF:000015">
    <property type="entry name" value="Na(+)/H(+) antiporter 2"/>
    <property type="match status" value="1"/>
</dbReference>
<feature type="transmembrane region" description="Helical" evidence="12">
    <location>
        <begin position="339"/>
        <end position="362"/>
    </location>
</feature>
<feature type="compositionally biased region" description="Basic and acidic residues" evidence="11">
    <location>
        <begin position="1199"/>
        <end position="1217"/>
    </location>
</feature>
<evidence type="ECO:0000256" key="8">
    <source>
        <dbReference type="ARBA" id="ARBA00023065"/>
    </source>
</evidence>
<evidence type="ECO:0000256" key="6">
    <source>
        <dbReference type="ARBA" id="ARBA00022989"/>
    </source>
</evidence>
<sequence length="1310" mass="144836">MAAAFHPFEVTPVHIVYVGLGLFICIFSYLSLFIKERLYLGEAPIAAAFGIIVGPIAIGLFNPARWGGEDGVTPGGATTDEVTLEVMRVTIALSVFAIGVELPKKYLLRHWKSIAMLLGPVMAWGWLVSACFIYALIPGLDFLNSLVVAACVSPTDPILAQAVVGGPWAEKHVPAHVRHMLMCESGCNDGAAFPFLYLALYLTQNRDNTGHAIAQWFYETWAYEIILGTILGALIGYLARKFMRFSERNKLIDRESFVAQYISLAIASMGVNVLLGSDDLLAAFACGTAFAWDGWFTKQTEDSNFSNIVDLLFNIATFIYIGALIPWHDFVDAEIGLSIWRLIVLAVCVLLLKRIPIILALWKFIPDIKTFREAIFCGHFGPMGVGAIFIATLGRSLMPEEVHEPPQTTNDVLALTIQPIVYFFVLCSIIVHGFTVPFFAFGKNARKRAHTLTRTWSRNPSMRDDEPNWMSRVRRVRTGEDIVINKDDISADKMSAQQLALIGRGAIGGYREDELRREHSNDENSATAAAESSSDSNDQEPSFVGLLNTRTERDLEKAEGFTPECNEKHDDDDELGNVAARRRACKDLDGIEDWEGSDEDFNPAADYLGDNCVEMRRYRERLRANKEAKLAHERAKRQSAEEEARVRASKEEQDLGEAPMDRDIIFGRVRAQDEDPACRDDREGQAHLYHDSSSKEKSGNPSEKDDGDWPKVRSWVEGHKLVLEYQKSYSDDPEVQVIPLTDAERDSLECSDAPAQEWVRQNHDELACFLGHNEHASWNASETISRLLENKVPHWWPKKNKKHYVKAEAPTEETKQEREERLNLMYGAISWAQDRRGEEEHDIPLRSRREGDEGEQEHDSMHANPTIVSALHDGSRGGRPIGPQDSSVPEGSHSAQDTEPTTSPARVSSRSSHHNSKHGGASKRGNLRKKVLCGQIGLSGRRRSSSKDEETDKEDPEDKCDVASDSDSRTVSSAPAGQAYATPRVMISEPASPALSRDRYAPRISPSSSFRALGDNSASKKGKSKEKFFPRSSSAGAGLAAPYRSQTDSAITSSPVLKASPSNARPSSSHRTQKEDRSSSSVQWLDIADHSHDRHQGHNHKPINPDGAAAFSRRASTYSGKELTRDSRVYHLSDDEDSTANSSDDDDDEEQKYGGLGFRDGMSKIGAFFSNFTAPKGEGMGNPGPTSHPHLFPSRSRHKQEEKEKEKEKEKETEVKSPKRSPVSSRSVRREDSEMENLRLPPASASAAVEPLSGSSASDRSTEGIDGRRDMQRRGGAPTGGGSGVSTPRVLLDLPTDDGPPVSPGSRPSE</sequence>
<feature type="transmembrane region" description="Helical" evidence="12">
    <location>
        <begin position="308"/>
        <end position="327"/>
    </location>
</feature>
<keyword evidence="3" id="KW-0813">Transport</keyword>
<evidence type="ECO:0000256" key="11">
    <source>
        <dbReference type="SAM" id="MobiDB-lite"/>
    </source>
</evidence>
<reference evidence="14" key="1">
    <citation type="journal article" date="2014" name="Genome Biol. Evol.">
        <title>Gene Loss Rather Than Gene Gain Is Associated with a Host Jump from Monocots to Dicots in the Smut Fungus Melanopsichium pennsylvanicum.</title>
        <authorList>
            <person name="Sharma R."/>
            <person name="Mishra B."/>
            <person name="Runge F."/>
            <person name="Thines M."/>
        </authorList>
    </citation>
    <scope>NUCLEOTIDE SEQUENCE</scope>
    <source>
        <strain evidence="14">4</strain>
    </source>
</reference>
<evidence type="ECO:0000256" key="2">
    <source>
        <dbReference type="ARBA" id="ARBA00005248"/>
    </source>
</evidence>
<evidence type="ECO:0000256" key="9">
    <source>
        <dbReference type="ARBA" id="ARBA00023136"/>
    </source>
</evidence>
<feature type="compositionally biased region" description="Acidic residues" evidence="11">
    <location>
        <begin position="1134"/>
        <end position="1150"/>
    </location>
</feature>
<keyword evidence="7" id="KW-0915">Sodium</keyword>
<dbReference type="PANTHER" id="PTHR31382">
    <property type="entry name" value="NA(+)/H(+) ANTIPORTER"/>
    <property type="match status" value="1"/>
</dbReference>
<dbReference type="InterPro" id="IPR004712">
    <property type="entry name" value="Na+/H+_antiporter_fungi"/>
</dbReference>
<feature type="compositionally biased region" description="Basic and acidic residues" evidence="11">
    <location>
        <begin position="833"/>
        <end position="861"/>
    </location>
</feature>
<keyword evidence="6 12" id="KW-1133">Transmembrane helix</keyword>
<organism evidence="14">
    <name type="scientific">Melanopsichium pennsylvanicum 4</name>
    <dbReference type="NCBI Taxonomy" id="1398559"/>
    <lineage>
        <taxon>Eukaryota</taxon>
        <taxon>Fungi</taxon>
        <taxon>Dikarya</taxon>
        <taxon>Basidiomycota</taxon>
        <taxon>Ustilaginomycotina</taxon>
        <taxon>Ustilaginomycetes</taxon>
        <taxon>Ustilaginales</taxon>
        <taxon>Ustilaginaceae</taxon>
        <taxon>Melanopsichium</taxon>
    </lineage>
</organism>
<dbReference type="GO" id="GO:0015385">
    <property type="term" value="F:sodium:proton antiporter activity"/>
    <property type="evidence" value="ECO:0007669"/>
    <property type="project" value="InterPro"/>
</dbReference>
<feature type="compositionally biased region" description="Basic and acidic residues" evidence="11">
    <location>
        <begin position="959"/>
        <end position="968"/>
    </location>
</feature>
<feature type="compositionally biased region" description="Basic and acidic residues" evidence="11">
    <location>
        <begin position="1260"/>
        <end position="1273"/>
    </location>
</feature>